<reference evidence="8" key="1">
    <citation type="thesis" date="2020" institute="ProQuest LLC" country="789 East Eisenhower Parkway, Ann Arbor, MI, USA">
        <title>Comparative Genomics and Chromosome Evolution.</title>
        <authorList>
            <person name="Mudd A.B."/>
        </authorList>
    </citation>
    <scope>NUCLEOTIDE SEQUENCE</scope>
    <source>
        <strain evidence="8">237g6f4</strain>
        <tissue evidence="8">Blood</tissue>
    </source>
</reference>
<dbReference type="PANTHER" id="PTHR46927:SF2">
    <property type="entry name" value="THAP DOMAIN-CONTAINING PROTEIN 8"/>
    <property type="match status" value="1"/>
</dbReference>
<keyword evidence="1" id="KW-0479">Metal-binding</keyword>
<dbReference type="Pfam" id="PF05485">
    <property type="entry name" value="THAP"/>
    <property type="match status" value="1"/>
</dbReference>
<evidence type="ECO:0000256" key="4">
    <source>
        <dbReference type="ARBA" id="ARBA00023125"/>
    </source>
</evidence>
<proteinExistence type="predicted"/>
<keyword evidence="2 5" id="KW-0863">Zinc-finger</keyword>
<dbReference type="AlphaFoldDB" id="A0AAV7DQV5"/>
<evidence type="ECO:0000313" key="8">
    <source>
        <dbReference type="EMBL" id="KAG8598622.1"/>
    </source>
</evidence>
<name>A0AAV7DQV5_ENGPU</name>
<dbReference type="GO" id="GO:0003677">
    <property type="term" value="F:DNA binding"/>
    <property type="evidence" value="ECO:0007669"/>
    <property type="project" value="UniProtKB-UniRule"/>
</dbReference>
<dbReference type="EMBL" id="WNYA01000001">
    <property type="protein sequence ID" value="KAG8598622.1"/>
    <property type="molecule type" value="Genomic_DNA"/>
</dbReference>
<sequence>MGFGPCDDEKMTVCAAKGCKNRLSKGCGKHFFRFPMKNPEYLAKWLAVISRETWKPSIYSRLCSDHFTEEDYMLRPGASYPYLRLDAVPSIINGVRIKKPPGKKPVKKKDGGAPSTIVTQKPQPAPAPVTPEAIMAAEHSYSAVSSNKENVRTPKVDPLLVNLRRKKNSLQKQVLRQKARIASMKSMISQLRSNMLGSDPVHLVSKHFSGLTLELFKHQVQKNKKPKVLQFSKEVRGFAVTLYYYSPVAYELCREMLSLPDLDTLRKWMPSVVGKTQTESSENTASTSDMPST</sequence>
<dbReference type="PROSITE" id="PS50950">
    <property type="entry name" value="ZF_THAP"/>
    <property type="match status" value="1"/>
</dbReference>
<organism evidence="8 9">
    <name type="scientific">Engystomops pustulosus</name>
    <name type="common">Tungara frog</name>
    <name type="synonym">Physalaemus pustulosus</name>
    <dbReference type="NCBI Taxonomy" id="76066"/>
    <lineage>
        <taxon>Eukaryota</taxon>
        <taxon>Metazoa</taxon>
        <taxon>Chordata</taxon>
        <taxon>Craniata</taxon>
        <taxon>Vertebrata</taxon>
        <taxon>Euteleostomi</taxon>
        <taxon>Amphibia</taxon>
        <taxon>Batrachia</taxon>
        <taxon>Anura</taxon>
        <taxon>Neobatrachia</taxon>
        <taxon>Hyloidea</taxon>
        <taxon>Leptodactylidae</taxon>
        <taxon>Leiuperinae</taxon>
        <taxon>Engystomops</taxon>
    </lineage>
</organism>
<dbReference type="Pfam" id="PF12017">
    <property type="entry name" value="Tnp_P_element"/>
    <property type="match status" value="1"/>
</dbReference>
<evidence type="ECO:0000256" key="6">
    <source>
        <dbReference type="SAM" id="MobiDB-lite"/>
    </source>
</evidence>
<dbReference type="InterPro" id="IPR006612">
    <property type="entry name" value="THAP_Znf"/>
</dbReference>
<dbReference type="SUPFAM" id="SSF57716">
    <property type="entry name" value="Glucocorticoid receptor-like (DNA-binding domain)"/>
    <property type="match status" value="1"/>
</dbReference>
<dbReference type="InterPro" id="IPR052224">
    <property type="entry name" value="THAP_domain_protein"/>
</dbReference>
<evidence type="ECO:0000313" key="9">
    <source>
        <dbReference type="Proteomes" id="UP000824782"/>
    </source>
</evidence>
<feature type="domain" description="THAP-type" evidence="7">
    <location>
        <begin position="11"/>
        <end position="92"/>
    </location>
</feature>
<dbReference type="Proteomes" id="UP000824782">
    <property type="component" value="Unassembled WGS sequence"/>
</dbReference>
<evidence type="ECO:0000256" key="1">
    <source>
        <dbReference type="ARBA" id="ARBA00022723"/>
    </source>
</evidence>
<feature type="region of interest" description="Disordered" evidence="6">
    <location>
        <begin position="96"/>
        <end position="128"/>
    </location>
</feature>
<evidence type="ECO:0000256" key="5">
    <source>
        <dbReference type="PROSITE-ProRule" id="PRU00309"/>
    </source>
</evidence>
<evidence type="ECO:0000259" key="7">
    <source>
        <dbReference type="PROSITE" id="PS50950"/>
    </source>
</evidence>
<dbReference type="GO" id="GO:0008270">
    <property type="term" value="F:zinc ion binding"/>
    <property type="evidence" value="ECO:0007669"/>
    <property type="project" value="UniProtKB-KW"/>
</dbReference>
<feature type="compositionally biased region" description="Basic residues" evidence="6">
    <location>
        <begin position="96"/>
        <end position="107"/>
    </location>
</feature>
<gene>
    <name evidence="8" type="ORF">GDO81_002676</name>
</gene>
<dbReference type="InterPro" id="IPR021896">
    <property type="entry name" value="THAP9-like_HTH"/>
</dbReference>
<dbReference type="SMART" id="SM00980">
    <property type="entry name" value="THAP"/>
    <property type="match status" value="1"/>
</dbReference>
<dbReference type="PANTHER" id="PTHR46927">
    <property type="entry name" value="AGAP005574-PA"/>
    <property type="match status" value="1"/>
</dbReference>
<keyword evidence="9" id="KW-1185">Reference proteome</keyword>
<dbReference type="SMART" id="SM00692">
    <property type="entry name" value="DM3"/>
    <property type="match status" value="1"/>
</dbReference>
<comment type="caution">
    <text evidence="8">The sequence shown here is derived from an EMBL/GenBank/DDBJ whole genome shotgun (WGS) entry which is preliminary data.</text>
</comment>
<keyword evidence="3" id="KW-0862">Zinc</keyword>
<protein>
    <recommendedName>
        <fullName evidence="7">THAP-type domain-containing protein</fullName>
    </recommendedName>
</protein>
<evidence type="ECO:0000256" key="2">
    <source>
        <dbReference type="ARBA" id="ARBA00022771"/>
    </source>
</evidence>
<keyword evidence="4 5" id="KW-0238">DNA-binding</keyword>
<feature type="compositionally biased region" description="Polar residues" evidence="6">
    <location>
        <begin position="274"/>
        <end position="293"/>
    </location>
</feature>
<feature type="region of interest" description="Disordered" evidence="6">
    <location>
        <begin position="273"/>
        <end position="293"/>
    </location>
</feature>
<accession>A0AAV7DQV5</accession>
<evidence type="ECO:0000256" key="3">
    <source>
        <dbReference type="ARBA" id="ARBA00022833"/>
    </source>
</evidence>